<dbReference type="Pfam" id="PF09967">
    <property type="entry name" value="DUF2201"/>
    <property type="match status" value="1"/>
</dbReference>
<evidence type="ECO:0000313" key="4">
    <source>
        <dbReference type="Proteomes" id="UP000198597"/>
    </source>
</evidence>
<dbReference type="Proteomes" id="UP000198597">
    <property type="component" value="Unassembled WGS sequence"/>
</dbReference>
<dbReference type="OrthoDB" id="9809307at2"/>
<dbReference type="InterPro" id="IPR025154">
    <property type="entry name" value="Put_metallopeptidase_dom"/>
</dbReference>
<dbReference type="Pfam" id="PF13203">
    <property type="entry name" value="DUF2201_N"/>
    <property type="match status" value="1"/>
</dbReference>
<dbReference type="RefSeq" id="WP_089970299.1">
    <property type="nucleotide sequence ID" value="NZ_FNJM01000007.1"/>
</dbReference>
<keyword evidence="4" id="KW-1185">Reference proteome</keyword>
<evidence type="ECO:0000313" key="3">
    <source>
        <dbReference type="EMBL" id="SDP53987.1"/>
    </source>
</evidence>
<reference evidence="3 4" key="1">
    <citation type="submission" date="2016-10" db="EMBL/GenBank/DDBJ databases">
        <authorList>
            <person name="de Groot N.N."/>
        </authorList>
    </citation>
    <scope>NUCLEOTIDE SEQUENCE [LARGE SCALE GENOMIC DNA]</scope>
    <source>
        <strain evidence="3 4">DSM 12272</strain>
    </source>
</reference>
<proteinExistence type="predicted"/>
<accession>A0A1H0TIW4</accession>
<dbReference type="InterPro" id="IPR018698">
    <property type="entry name" value="VWA-like_dom"/>
</dbReference>
<dbReference type="InterPro" id="IPR036465">
    <property type="entry name" value="vWFA_dom_sf"/>
</dbReference>
<dbReference type="PANTHER" id="PTHR38730">
    <property type="entry name" value="SLL7028 PROTEIN"/>
    <property type="match status" value="1"/>
</dbReference>
<name>A0A1H0TIW4_9CLOT</name>
<dbReference type="PANTHER" id="PTHR38730:SF1">
    <property type="entry name" value="SLL7028 PROTEIN"/>
    <property type="match status" value="1"/>
</dbReference>
<evidence type="ECO:0000259" key="2">
    <source>
        <dbReference type="Pfam" id="PF13203"/>
    </source>
</evidence>
<dbReference type="EMBL" id="FNJM01000007">
    <property type="protein sequence ID" value="SDP53987.1"/>
    <property type="molecule type" value="Genomic_DNA"/>
</dbReference>
<dbReference type="AlphaFoldDB" id="A0A1H0TIW4"/>
<sequence length="445" mass="52365">MRFDDKRNELLKQALGFQTKDDLNSNFKKEFFYLVENVVIDMLEKEDDFFGQFMIKIKRDIKLDITWPLATLPRLDGFLMYFNPILFLMLDKKEMSALFKHEIYHIMYSHYDREKRLKNKYEPLAVNLALDISINQFIKNLPMNSQRIDTVIIEYDVNIKEDMTCEIYAEKIEKAIKRKSKKIINNSKDDSICRVIDLSKAHDIWSKIELNKDSLKDLTKKIAINSFKGKGPKDIEGIINSYTEKPEISWQDILKKLIPSLRAGQKKTITRRSRRQPERLELRGTLPRNLPEILVAIDISASMSDEEVYKIMIEILGITKIRSHKITVIECDNEVRRVYEIKSKNDIKKRLSSTGSTLFTPVFEYIKKNNLRNHVLIYFTDGVGEKRLELRPINANTIWVLTGDEELSLEKSYGEVKRINGKDKKQEVENSPLNLMREFMHDWAR</sequence>
<gene>
    <name evidence="3" type="ORF">SAMN04488529_10771</name>
</gene>
<protein>
    <submittedName>
        <fullName evidence="3">Predicted metal-dependent peptidase</fullName>
    </submittedName>
</protein>
<organism evidence="3 4">
    <name type="scientific">Clostridium gasigenes</name>
    <dbReference type="NCBI Taxonomy" id="94869"/>
    <lineage>
        <taxon>Bacteria</taxon>
        <taxon>Bacillati</taxon>
        <taxon>Bacillota</taxon>
        <taxon>Clostridia</taxon>
        <taxon>Eubacteriales</taxon>
        <taxon>Clostridiaceae</taxon>
        <taxon>Clostridium</taxon>
    </lineage>
</organism>
<feature type="domain" description="Putative metallopeptidase" evidence="2">
    <location>
        <begin position="45"/>
        <end position="279"/>
    </location>
</feature>
<feature type="domain" description="VWA-like" evidence="1">
    <location>
        <begin position="294"/>
        <end position="418"/>
    </location>
</feature>
<dbReference type="SUPFAM" id="SSF53300">
    <property type="entry name" value="vWA-like"/>
    <property type="match status" value="1"/>
</dbReference>
<evidence type="ECO:0000259" key="1">
    <source>
        <dbReference type="Pfam" id="PF09967"/>
    </source>
</evidence>
<dbReference type="STRING" id="94869.SAMN04488529_10771"/>